<dbReference type="OrthoDB" id="3364175at2759"/>
<dbReference type="GO" id="GO:0045944">
    <property type="term" value="P:positive regulation of transcription by RNA polymerase II"/>
    <property type="evidence" value="ECO:0007669"/>
    <property type="project" value="TreeGrafter"/>
</dbReference>
<dbReference type="GO" id="GO:0005634">
    <property type="term" value="C:nucleus"/>
    <property type="evidence" value="ECO:0007669"/>
    <property type="project" value="UniProtKB-SubCell"/>
</dbReference>
<feature type="region of interest" description="Disordered" evidence="9">
    <location>
        <begin position="335"/>
        <end position="371"/>
    </location>
</feature>
<dbReference type="CDD" id="cd12148">
    <property type="entry name" value="fungal_TF_MHR"/>
    <property type="match status" value="1"/>
</dbReference>
<name>A0A1B9GSL7_9TREE</name>
<gene>
    <name evidence="11" type="ORF">I316_04411</name>
</gene>
<proteinExistence type="predicted"/>
<keyword evidence="4" id="KW-0805">Transcription regulation</keyword>
<dbReference type="SMART" id="SM00066">
    <property type="entry name" value="GAL4"/>
    <property type="match status" value="1"/>
</dbReference>
<feature type="compositionally biased region" description="Basic residues" evidence="9">
    <location>
        <begin position="154"/>
        <end position="165"/>
    </location>
</feature>
<reference evidence="11 12" key="1">
    <citation type="submission" date="2013-07" db="EMBL/GenBank/DDBJ databases">
        <title>The Genome Sequence of Cryptococcus heveanensis BCC8398.</title>
        <authorList>
            <consortium name="The Broad Institute Genome Sequencing Platform"/>
            <person name="Cuomo C."/>
            <person name="Litvintseva A."/>
            <person name="Chen Y."/>
            <person name="Heitman J."/>
            <person name="Sun S."/>
            <person name="Springer D."/>
            <person name="Dromer F."/>
            <person name="Young S.K."/>
            <person name="Zeng Q."/>
            <person name="Gargeya S."/>
            <person name="Fitzgerald M."/>
            <person name="Abouelleil A."/>
            <person name="Alvarado L."/>
            <person name="Berlin A.M."/>
            <person name="Chapman S.B."/>
            <person name="Dewar J."/>
            <person name="Goldberg J."/>
            <person name="Griggs A."/>
            <person name="Gujja S."/>
            <person name="Hansen M."/>
            <person name="Howarth C."/>
            <person name="Imamovic A."/>
            <person name="Larimer J."/>
            <person name="McCowan C."/>
            <person name="Murphy C."/>
            <person name="Pearson M."/>
            <person name="Priest M."/>
            <person name="Roberts A."/>
            <person name="Saif S."/>
            <person name="Shea T."/>
            <person name="Sykes S."/>
            <person name="Wortman J."/>
            <person name="Nusbaum C."/>
            <person name="Birren B."/>
        </authorList>
    </citation>
    <scope>NUCLEOTIDE SEQUENCE [LARGE SCALE GENOMIC DNA]</scope>
    <source>
        <strain evidence="11 12">BCC8398</strain>
    </source>
</reference>
<keyword evidence="12" id="KW-1185">Reference proteome</keyword>
<feature type="compositionally biased region" description="Low complexity" evidence="9">
    <location>
        <begin position="335"/>
        <end position="344"/>
    </location>
</feature>
<dbReference type="AlphaFoldDB" id="A0A1B9GSL7"/>
<dbReference type="Pfam" id="PF00172">
    <property type="entry name" value="Zn_clus"/>
    <property type="match status" value="1"/>
</dbReference>
<evidence type="ECO:0000256" key="6">
    <source>
        <dbReference type="ARBA" id="ARBA00023163"/>
    </source>
</evidence>
<dbReference type="Pfam" id="PF04082">
    <property type="entry name" value="Fungal_trans"/>
    <property type="match status" value="1"/>
</dbReference>
<evidence type="ECO:0000256" key="1">
    <source>
        <dbReference type="ARBA" id="ARBA00004123"/>
    </source>
</evidence>
<evidence type="ECO:0000256" key="9">
    <source>
        <dbReference type="SAM" id="MobiDB-lite"/>
    </source>
</evidence>
<dbReference type="PANTHER" id="PTHR47782">
    <property type="entry name" value="ZN(II)2CYS6 TRANSCRIPTION FACTOR (EUROFUNG)-RELATED"/>
    <property type="match status" value="1"/>
</dbReference>
<protein>
    <recommendedName>
        <fullName evidence="10">Zn(2)-C6 fungal-type domain-containing protein</fullName>
    </recommendedName>
</protein>
<dbReference type="GO" id="GO:0000981">
    <property type="term" value="F:DNA-binding transcription factor activity, RNA polymerase II-specific"/>
    <property type="evidence" value="ECO:0007669"/>
    <property type="project" value="InterPro"/>
</dbReference>
<feature type="compositionally biased region" description="Basic and acidic residues" evidence="9">
    <location>
        <begin position="133"/>
        <end position="153"/>
    </location>
</feature>
<feature type="compositionally biased region" description="Low complexity" evidence="9">
    <location>
        <begin position="11"/>
        <end position="26"/>
    </location>
</feature>
<evidence type="ECO:0000256" key="3">
    <source>
        <dbReference type="ARBA" id="ARBA00022833"/>
    </source>
</evidence>
<sequence length="909" mass="99336">MSFTPPPSLPPISTLSSVLDSSSNGSMMIAPELMGEEGLPPSIKRKAEDDENGEAPSTGTDANKTNSSSNNNNNNTSSGSKGYQSSSARDEPASGARWGNGETFPEEGDGHSHPWEEGYRDEHRSQSQGPGPSHEHGHAEGQKDENEDNADKPKPKKRARVSKPRQSKDRNGGPKDDGIPEEGVFDYADPSGDFKLGPVFVHPPKGAAQACVRCHKIKRKCDNARPRCAGCSKADVACVFELSPATESYVTGLKSDNIALTSQIASAAERIQQLESVITNMERGLPPNEADLYPNLSDRASGNDDSSLLAAFAAISKSVLSVRSNELANPVLSPVSSNSLAASSRQPGNTGGQTAFAAPLTPGEQQNPAPLPPYDLALQAVETFFVCNAISYPFLDRDEFLRDMDEIYRRESNNSRRSSLHNGGHDQEAELWAGKEFLFFMVLAIGTTNRERLGEVEKGSSMVFRRRAMYGLHIAVSREDILAVQSLILLGIYAMFDPSGTSLWHVVGFAARIAIALNLHRRVDDPTAPAAVVEHRKRVFYSLYNLDRLVSVTLSKPLAIADNDIDVELPSPLPSDEPFRGRPRIEFTQHIIKLRRLSGIILSTVYSVSGEQNALPETERASIIRDLHSRLDAWLAECPVPPEAEQEKPGMITNHSWFLLNYHQGLCLLYRPSPLFPNMTADKLSALYEASSKSVDLYIDLWRDHKVSYNLINVSMQFLACISLLYCLCEYDNREREFVSDGDWRRLVTDRVSQCQELLEAFSRALPETAKYREIYSKLSGLLLARHGPALAENANANALPTPETAESAVPSALEAVGFAKNTDVNSSADGQQQQQTEGEAAWNAMTQLWFNSGDFAFDERALAAYVLAQGQALNEKGAHGGQDANGSSENQIVTGRSGSSQGLWNQLG</sequence>
<dbReference type="Proteomes" id="UP000092666">
    <property type="component" value="Unassembled WGS sequence"/>
</dbReference>
<feature type="compositionally biased region" description="Basic and acidic residues" evidence="9">
    <location>
        <begin position="108"/>
        <end position="125"/>
    </location>
</feature>
<dbReference type="InterPro" id="IPR007219">
    <property type="entry name" value="XnlR_reg_dom"/>
</dbReference>
<feature type="compositionally biased region" description="Pro residues" evidence="9">
    <location>
        <begin position="1"/>
        <end position="10"/>
    </location>
</feature>
<reference evidence="12" key="2">
    <citation type="submission" date="2013-12" db="EMBL/GenBank/DDBJ databases">
        <title>Evolution of pathogenesis and genome organization in the Tremellales.</title>
        <authorList>
            <person name="Cuomo C."/>
            <person name="Litvintseva A."/>
            <person name="Heitman J."/>
            <person name="Chen Y."/>
            <person name="Sun S."/>
            <person name="Springer D."/>
            <person name="Dromer F."/>
            <person name="Young S."/>
            <person name="Zeng Q."/>
            <person name="Chapman S."/>
            <person name="Gujja S."/>
            <person name="Saif S."/>
            <person name="Birren B."/>
        </authorList>
    </citation>
    <scope>NUCLEOTIDE SEQUENCE [LARGE SCALE GENOMIC DNA]</scope>
    <source>
        <strain evidence="12">BCC8398</strain>
    </source>
</reference>
<dbReference type="PANTHER" id="PTHR47782:SF12">
    <property type="entry name" value="ZN(II)2CYS6 TRANSCRIPTION FACTOR (EUROFUNG)"/>
    <property type="match status" value="1"/>
</dbReference>
<keyword evidence="7" id="KW-0539">Nucleus</keyword>
<dbReference type="Gene3D" id="4.10.240.10">
    <property type="entry name" value="Zn(2)-C6 fungal-type DNA-binding domain"/>
    <property type="match status" value="1"/>
</dbReference>
<evidence type="ECO:0000256" key="5">
    <source>
        <dbReference type="ARBA" id="ARBA00023125"/>
    </source>
</evidence>
<dbReference type="InterPro" id="IPR036864">
    <property type="entry name" value="Zn2-C6_fun-type_DNA-bd_sf"/>
</dbReference>
<dbReference type="InterPro" id="IPR052202">
    <property type="entry name" value="Yeast_MetPath_Reg"/>
</dbReference>
<dbReference type="GO" id="GO:0008270">
    <property type="term" value="F:zinc ion binding"/>
    <property type="evidence" value="ECO:0007669"/>
    <property type="project" value="InterPro"/>
</dbReference>
<evidence type="ECO:0000313" key="11">
    <source>
        <dbReference type="EMBL" id="OCF34064.1"/>
    </source>
</evidence>
<dbReference type="SMART" id="SM00906">
    <property type="entry name" value="Fungal_trans"/>
    <property type="match status" value="1"/>
</dbReference>
<evidence type="ECO:0000256" key="4">
    <source>
        <dbReference type="ARBA" id="ARBA00023015"/>
    </source>
</evidence>
<dbReference type="GO" id="GO:0043565">
    <property type="term" value="F:sequence-specific DNA binding"/>
    <property type="evidence" value="ECO:0007669"/>
    <property type="project" value="TreeGrafter"/>
</dbReference>
<dbReference type="SUPFAM" id="SSF57701">
    <property type="entry name" value="Zn2/Cys6 DNA-binding domain"/>
    <property type="match status" value="1"/>
</dbReference>
<dbReference type="GO" id="GO:0006351">
    <property type="term" value="P:DNA-templated transcription"/>
    <property type="evidence" value="ECO:0007669"/>
    <property type="project" value="InterPro"/>
</dbReference>
<keyword evidence="8" id="KW-0175">Coiled coil</keyword>
<feature type="compositionally biased region" description="Low complexity" evidence="9">
    <location>
        <begin position="63"/>
        <end position="87"/>
    </location>
</feature>
<feature type="region of interest" description="Disordered" evidence="9">
    <location>
        <begin position="878"/>
        <end position="909"/>
    </location>
</feature>
<dbReference type="CDD" id="cd00067">
    <property type="entry name" value="GAL4"/>
    <property type="match status" value="1"/>
</dbReference>
<accession>A0A1B9GSL7</accession>
<feature type="domain" description="Zn(2)-C6 fungal-type" evidence="10">
    <location>
        <begin position="210"/>
        <end position="240"/>
    </location>
</feature>
<evidence type="ECO:0000256" key="7">
    <source>
        <dbReference type="ARBA" id="ARBA00023242"/>
    </source>
</evidence>
<feature type="compositionally biased region" description="Polar residues" evidence="9">
    <location>
        <begin position="885"/>
        <end position="909"/>
    </location>
</feature>
<evidence type="ECO:0000313" key="12">
    <source>
        <dbReference type="Proteomes" id="UP000092666"/>
    </source>
</evidence>
<dbReference type="PROSITE" id="PS00463">
    <property type="entry name" value="ZN2_CY6_FUNGAL_1"/>
    <property type="match status" value="1"/>
</dbReference>
<dbReference type="PROSITE" id="PS50048">
    <property type="entry name" value="ZN2_CY6_FUNGAL_2"/>
    <property type="match status" value="1"/>
</dbReference>
<dbReference type="InterPro" id="IPR001138">
    <property type="entry name" value="Zn2Cys6_DnaBD"/>
</dbReference>
<dbReference type="EMBL" id="KI669502">
    <property type="protein sequence ID" value="OCF34064.1"/>
    <property type="molecule type" value="Genomic_DNA"/>
</dbReference>
<evidence type="ECO:0000256" key="2">
    <source>
        <dbReference type="ARBA" id="ARBA00022723"/>
    </source>
</evidence>
<dbReference type="STRING" id="1296120.A0A1B9GSL7"/>
<feature type="compositionally biased region" description="Basic and acidic residues" evidence="9">
    <location>
        <begin position="166"/>
        <end position="178"/>
    </location>
</feature>
<evidence type="ECO:0000259" key="10">
    <source>
        <dbReference type="PROSITE" id="PS50048"/>
    </source>
</evidence>
<organism evidence="11 12">
    <name type="scientific">Kwoniella heveanensis BCC8398</name>
    <dbReference type="NCBI Taxonomy" id="1296120"/>
    <lineage>
        <taxon>Eukaryota</taxon>
        <taxon>Fungi</taxon>
        <taxon>Dikarya</taxon>
        <taxon>Basidiomycota</taxon>
        <taxon>Agaricomycotina</taxon>
        <taxon>Tremellomycetes</taxon>
        <taxon>Tremellales</taxon>
        <taxon>Cryptococcaceae</taxon>
        <taxon>Kwoniella</taxon>
    </lineage>
</organism>
<keyword evidence="5" id="KW-0238">DNA-binding</keyword>
<keyword evidence="2" id="KW-0479">Metal-binding</keyword>
<keyword evidence="3" id="KW-0862">Zinc</keyword>
<feature type="region of interest" description="Disordered" evidence="9">
    <location>
        <begin position="1"/>
        <end position="186"/>
    </location>
</feature>
<keyword evidence="6" id="KW-0804">Transcription</keyword>
<comment type="subcellular location">
    <subcellularLocation>
        <location evidence="1">Nucleus</location>
    </subcellularLocation>
</comment>
<evidence type="ECO:0000256" key="8">
    <source>
        <dbReference type="SAM" id="Coils"/>
    </source>
</evidence>
<feature type="coiled-coil region" evidence="8">
    <location>
        <begin position="257"/>
        <end position="284"/>
    </location>
</feature>